<feature type="transmembrane region" description="Helical" evidence="3">
    <location>
        <begin position="61"/>
        <end position="84"/>
    </location>
</feature>
<evidence type="ECO:0000256" key="1">
    <source>
        <dbReference type="ARBA" id="ARBA00004141"/>
    </source>
</evidence>
<dbReference type="EMBL" id="JAPQFJ010000004">
    <property type="protein sequence ID" value="MCY6958076.1"/>
    <property type="molecule type" value="Genomic_DNA"/>
</dbReference>
<feature type="transmembrane region" description="Helical" evidence="3">
    <location>
        <begin position="6"/>
        <end position="25"/>
    </location>
</feature>
<evidence type="ECO:0000256" key="2">
    <source>
        <dbReference type="ARBA" id="ARBA00008404"/>
    </source>
</evidence>
<keyword evidence="3" id="KW-0812">Transmembrane</keyword>
<feature type="transmembrane region" description="Helical" evidence="3">
    <location>
        <begin position="37"/>
        <end position="55"/>
    </location>
</feature>
<dbReference type="Pfam" id="PF03334">
    <property type="entry name" value="PhaG_MnhG_YufB"/>
    <property type="match status" value="1"/>
</dbReference>
<sequence>MRIVIMGALLMSGLFFFMVGTIGVLRFPDMYTRAHGAAKCDTLGAVLCLISLMIYNGFNIVSLKLLLIIVFIWVTNPTATHLIVKAKYGNEMKVKNKEGVDKIENV</sequence>
<dbReference type="NCBIfam" id="TIGR01300">
    <property type="entry name" value="CPA3_mnhG_phaG"/>
    <property type="match status" value="1"/>
</dbReference>
<name>A0ABT4D705_9CLOT</name>
<keyword evidence="3" id="KW-1133">Transmembrane helix</keyword>
<evidence type="ECO:0000313" key="4">
    <source>
        <dbReference type="EMBL" id="MCY6958076.1"/>
    </source>
</evidence>
<dbReference type="Proteomes" id="UP001144612">
    <property type="component" value="Unassembled WGS sequence"/>
</dbReference>
<comment type="similarity">
    <text evidence="2">Belongs to the CPA3 antiporters (TC 2.A.63) subunit G family.</text>
</comment>
<comment type="caution">
    <text evidence="4">The sequence shown here is derived from an EMBL/GenBank/DDBJ whole genome shotgun (WGS) entry which is preliminary data.</text>
</comment>
<reference evidence="4" key="1">
    <citation type="submission" date="2022-12" db="EMBL/GenBank/DDBJ databases">
        <title>Clostridium sp. nov., isolated from industrial wastewater.</title>
        <authorList>
            <person name="Jiayan W."/>
        </authorList>
    </citation>
    <scope>NUCLEOTIDE SEQUENCE</scope>
    <source>
        <strain evidence="4">ZC22-4</strain>
    </source>
</reference>
<keyword evidence="5" id="KW-1185">Reference proteome</keyword>
<dbReference type="RefSeq" id="WP_268060486.1">
    <property type="nucleotide sequence ID" value="NZ_JAPQFJ010000004.1"/>
</dbReference>
<evidence type="ECO:0000313" key="5">
    <source>
        <dbReference type="Proteomes" id="UP001144612"/>
    </source>
</evidence>
<comment type="subcellular location">
    <subcellularLocation>
        <location evidence="1">Membrane</location>
        <topology evidence="1">Multi-pass membrane protein</topology>
    </subcellularLocation>
</comment>
<organism evidence="4 5">
    <name type="scientific">Clostridium brassicae</name>
    <dbReference type="NCBI Taxonomy" id="2999072"/>
    <lineage>
        <taxon>Bacteria</taxon>
        <taxon>Bacillati</taxon>
        <taxon>Bacillota</taxon>
        <taxon>Clostridia</taxon>
        <taxon>Eubacteriales</taxon>
        <taxon>Clostridiaceae</taxon>
        <taxon>Clostridium</taxon>
    </lineage>
</organism>
<dbReference type="PANTHER" id="PTHR34703:SF1">
    <property type="entry name" value="ANTIPORTER SUBUNIT MNHG2-RELATED"/>
    <property type="match status" value="1"/>
</dbReference>
<dbReference type="InterPro" id="IPR005133">
    <property type="entry name" value="PhaG_MnhG_YufB"/>
</dbReference>
<protein>
    <submittedName>
        <fullName evidence="4">Monovalent cation/H(+) antiporter subunit G</fullName>
    </submittedName>
</protein>
<keyword evidence="3" id="KW-0472">Membrane</keyword>
<proteinExistence type="inferred from homology"/>
<gene>
    <name evidence="4" type="primary">mnhG</name>
    <name evidence="4" type="ORF">OW729_05575</name>
</gene>
<evidence type="ECO:0000256" key="3">
    <source>
        <dbReference type="SAM" id="Phobius"/>
    </source>
</evidence>
<dbReference type="PANTHER" id="PTHR34703">
    <property type="entry name" value="ANTIPORTER SUBUNIT MNHG2-RELATED"/>
    <property type="match status" value="1"/>
</dbReference>
<accession>A0ABT4D705</accession>